<evidence type="ECO:0000256" key="5">
    <source>
        <dbReference type="ARBA" id="ARBA00022692"/>
    </source>
</evidence>
<evidence type="ECO:0000256" key="9">
    <source>
        <dbReference type="ARBA" id="ARBA00023136"/>
    </source>
</evidence>
<evidence type="ECO:0000256" key="8">
    <source>
        <dbReference type="ARBA" id="ARBA00023034"/>
    </source>
</evidence>
<dbReference type="EC" id="2.4.1.-" evidence="10"/>
<evidence type="ECO:0000313" key="13">
    <source>
        <dbReference type="Proteomes" id="UP001176940"/>
    </source>
</evidence>
<feature type="transmembrane region" description="Helical" evidence="10">
    <location>
        <begin position="43"/>
        <end position="60"/>
    </location>
</feature>
<evidence type="ECO:0000313" key="12">
    <source>
        <dbReference type="EMBL" id="CAJ0931224.1"/>
    </source>
</evidence>
<dbReference type="Gene3D" id="3.90.550.50">
    <property type="match status" value="1"/>
</dbReference>
<dbReference type="PANTHER" id="PTHR11214:SF87">
    <property type="entry name" value="UDP-GLCNAC:BETAGAL BETA-1,3-N-ACETYLGLUCOSAMINYLTRANSFERASE 8"/>
    <property type="match status" value="1"/>
</dbReference>
<keyword evidence="4" id="KW-0808">Transferase</keyword>
<sequence length="426" mass="48226">MSDGGATFAAGGERPVSRTDSRKEDPPSSLPMQCSAMVRCRKFSISIIALLALVVIKIFIDLSSPPFEFSDPSSSISAEPSNSALIMLESLQDDEKATLAALHSLAQNLKKMVPFAEAYWNMKQLQLLDLRRPWAWTCSRSMAWISPQEPYSDLLKTFLTQGNCRNHKMIINQPYKCPLNSTFLLLAIKSSPQNFAQRQAVRETWGAEKSYDGKYVRLVFLLGTVPVLDLSPLLEYENNLSHDLLQWDFEDTFFNLTLKDQLFLGWARTYCTKAKYILKGDDDVFVRTASIMRVLSSLSRYRHHSLYMGHVVKSAKPYRDPQSKYYIPTSYYMGMYPPYAGGGGYVFSGSLTPWLYLASHFVFPFPIDDVYTGMCFMVLGVKPIGHSGFKTFNTPKKSKSSNCVDKKFLLVHQKSPRPRDFEDVGG</sequence>
<organism evidence="12 13">
    <name type="scientific">Ranitomeya imitator</name>
    <name type="common">mimic poison frog</name>
    <dbReference type="NCBI Taxonomy" id="111125"/>
    <lineage>
        <taxon>Eukaryota</taxon>
        <taxon>Metazoa</taxon>
        <taxon>Chordata</taxon>
        <taxon>Craniata</taxon>
        <taxon>Vertebrata</taxon>
        <taxon>Euteleostomi</taxon>
        <taxon>Amphibia</taxon>
        <taxon>Batrachia</taxon>
        <taxon>Anura</taxon>
        <taxon>Neobatrachia</taxon>
        <taxon>Hyloidea</taxon>
        <taxon>Dendrobatidae</taxon>
        <taxon>Dendrobatinae</taxon>
        <taxon>Ranitomeya</taxon>
    </lineage>
</organism>
<reference evidence="12" key="1">
    <citation type="submission" date="2023-07" db="EMBL/GenBank/DDBJ databases">
        <authorList>
            <person name="Stuckert A."/>
        </authorList>
    </citation>
    <scope>NUCLEOTIDE SEQUENCE</scope>
</reference>
<proteinExistence type="inferred from homology"/>
<evidence type="ECO:0000256" key="6">
    <source>
        <dbReference type="ARBA" id="ARBA00022968"/>
    </source>
</evidence>
<accession>A0ABN9L620</accession>
<evidence type="ECO:0000256" key="1">
    <source>
        <dbReference type="ARBA" id="ARBA00004323"/>
    </source>
</evidence>
<protein>
    <recommendedName>
        <fullName evidence="10">Hexosyltransferase</fullName>
        <ecNumber evidence="10">2.4.1.-</ecNumber>
    </recommendedName>
</protein>
<keyword evidence="8 10" id="KW-0333">Golgi apparatus</keyword>
<keyword evidence="13" id="KW-1185">Reference proteome</keyword>
<comment type="caution">
    <text evidence="12">The sequence shown here is derived from an EMBL/GenBank/DDBJ whole genome shotgun (WGS) entry which is preliminary data.</text>
</comment>
<dbReference type="Proteomes" id="UP001176940">
    <property type="component" value="Unassembled WGS sequence"/>
</dbReference>
<dbReference type="EMBL" id="CAUEEQ010007555">
    <property type="protein sequence ID" value="CAJ0931224.1"/>
    <property type="molecule type" value="Genomic_DNA"/>
</dbReference>
<name>A0ABN9L620_9NEOB</name>
<feature type="region of interest" description="Disordered" evidence="11">
    <location>
        <begin position="1"/>
        <end position="31"/>
    </location>
</feature>
<evidence type="ECO:0000256" key="11">
    <source>
        <dbReference type="SAM" id="MobiDB-lite"/>
    </source>
</evidence>
<evidence type="ECO:0000256" key="3">
    <source>
        <dbReference type="ARBA" id="ARBA00022676"/>
    </source>
</evidence>
<keyword evidence="9 10" id="KW-0472">Membrane</keyword>
<dbReference type="InterPro" id="IPR002659">
    <property type="entry name" value="Glyco_trans_31"/>
</dbReference>
<gene>
    <name evidence="12" type="ORF">RIMI_LOCUS4637810</name>
</gene>
<comment type="similarity">
    <text evidence="2 10">Belongs to the glycosyltransferase 31 family.</text>
</comment>
<keyword evidence="6 10" id="KW-0735">Signal-anchor</keyword>
<keyword evidence="3 10" id="KW-0328">Glycosyltransferase</keyword>
<evidence type="ECO:0000256" key="7">
    <source>
        <dbReference type="ARBA" id="ARBA00022989"/>
    </source>
</evidence>
<evidence type="ECO:0000256" key="10">
    <source>
        <dbReference type="RuleBase" id="RU363063"/>
    </source>
</evidence>
<keyword evidence="7 10" id="KW-1133">Transmembrane helix</keyword>
<feature type="compositionally biased region" description="Basic and acidic residues" evidence="11">
    <location>
        <begin position="15"/>
        <end position="26"/>
    </location>
</feature>
<comment type="subcellular location">
    <subcellularLocation>
        <location evidence="1 10">Golgi apparatus membrane</location>
        <topology evidence="1 10">Single-pass type II membrane protein</topology>
    </subcellularLocation>
</comment>
<evidence type="ECO:0000256" key="2">
    <source>
        <dbReference type="ARBA" id="ARBA00008661"/>
    </source>
</evidence>
<evidence type="ECO:0000256" key="4">
    <source>
        <dbReference type="ARBA" id="ARBA00022679"/>
    </source>
</evidence>
<keyword evidence="5 10" id="KW-0812">Transmembrane</keyword>
<dbReference type="Pfam" id="PF01762">
    <property type="entry name" value="Galactosyl_T"/>
    <property type="match status" value="1"/>
</dbReference>
<dbReference type="PANTHER" id="PTHR11214">
    <property type="entry name" value="BETA-1,3-N-ACETYLGLUCOSAMINYLTRANSFERASE"/>
    <property type="match status" value="1"/>
</dbReference>